<feature type="compositionally biased region" description="Polar residues" evidence="2">
    <location>
        <begin position="180"/>
        <end position="199"/>
    </location>
</feature>
<feature type="compositionally biased region" description="Basic and acidic residues" evidence="2">
    <location>
        <begin position="43"/>
        <end position="56"/>
    </location>
</feature>
<feature type="compositionally biased region" description="Basic and acidic residues" evidence="2">
    <location>
        <begin position="162"/>
        <end position="176"/>
    </location>
</feature>
<protein>
    <submittedName>
        <fullName evidence="3">OSIGBa0101A01.6 protein</fullName>
    </submittedName>
</protein>
<evidence type="ECO:0000256" key="1">
    <source>
        <dbReference type="SAM" id="Coils"/>
    </source>
</evidence>
<evidence type="ECO:0000313" key="3">
    <source>
        <dbReference type="EMBL" id="CAH66250.1"/>
    </source>
</evidence>
<accession>Q01LW5</accession>
<sequence>MGRIRGRGVVYGGRKPWPKAAAVVVLTGARGEAGPDGGFGRADGGRDSPRDGERGGVDVLTLDQAEVEARRMIGDVSVVEYSQLLTRQAAGRANRVFNGELPPRANPHKADDDAGPSRKRTCGQVKLAPRKRRVPASSDSDAGNEDDVEEPDGKEEEEAEAVAEKAANKAGEDRVDTPGYTPTPSPGHNETGVESNSSPLRRKDLEGAKTLVAFSSGKAAKGGPVKKIPKKKGLVDVARVFSDDKSSDETPTSPAGRSLDLTTAPILPLCADGAGGSAAAGVSASAEWIVTAATRVFGSPPRQPVVSPLVKTKGKGAAAETSALEYSLAAPHFAPGDFETWTDLIPFVEGVSNLVLPASTPSLFTELNEFDEGCSAIKSLAVRILATHCSTERTMQARLDGFKNRLRAKDDEIGHKNLEMEALANTLKEAKTENRRIQSELEKGNEARAEVDRLKAELEKEKAHSAALTDYYNLTEPKMEALRLKVKKAEASAVEKSLIPLIVAKKGALGCL</sequence>
<feature type="region of interest" description="Disordered" evidence="2">
    <location>
        <begin position="30"/>
        <end position="58"/>
    </location>
</feature>
<evidence type="ECO:0000256" key="2">
    <source>
        <dbReference type="SAM" id="MobiDB-lite"/>
    </source>
</evidence>
<proteinExistence type="predicted"/>
<organism evidence="3">
    <name type="scientific">Oryza sativa</name>
    <name type="common">Rice</name>
    <dbReference type="NCBI Taxonomy" id="4530"/>
    <lineage>
        <taxon>Eukaryota</taxon>
        <taxon>Viridiplantae</taxon>
        <taxon>Streptophyta</taxon>
        <taxon>Embryophyta</taxon>
        <taxon>Tracheophyta</taxon>
        <taxon>Spermatophyta</taxon>
        <taxon>Magnoliopsida</taxon>
        <taxon>Liliopsida</taxon>
        <taxon>Poales</taxon>
        <taxon>Poaceae</taxon>
        <taxon>BOP clade</taxon>
        <taxon>Oryzoideae</taxon>
        <taxon>Oryzeae</taxon>
        <taxon>Oryzinae</taxon>
        <taxon>Oryza</taxon>
    </lineage>
</organism>
<feature type="compositionally biased region" description="Acidic residues" evidence="2">
    <location>
        <begin position="142"/>
        <end position="161"/>
    </location>
</feature>
<reference evidence="3" key="1">
    <citation type="journal article" date="2002" name="Nature">
        <title>Sequence and analysis of rice chromosome 4.</title>
        <authorList>
            <person name="Feng Q."/>
            <person name="Zhang Y."/>
            <person name="Hao P."/>
            <person name="Wang S."/>
            <person name="Fu G."/>
            <person name="Huang Y."/>
            <person name="Li Y."/>
            <person name="Zhu J."/>
            <person name="Liu Y."/>
            <person name="Hu X."/>
            <person name="Jia P."/>
            <person name="Zhang Y."/>
            <person name="Zhao Q."/>
            <person name="Ying K."/>
            <person name="Yu S."/>
            <person name="Tang Y."/>
            <person name="Weng Q."/>
            <person name="Zhang L."/>
            <person name="Lu Y."/>
            <person name="Mu J."/>
            <person name="Lu Y."/>
            <person name="Zhang L.S."/>
            <person name="Yu Z."/>
            <person name="Fan D."/>
            <person name="Liu X."/>
            <person name="Lu T."/>
            <person name="Li C."/>
            <person name="Wu Y."/>
            <person name="Sun T."/>
            <person name="Lei H."/>
            <person name="Li T."/>
            <person name="Hu H."/>
            <person name="Guan J."/>
            <person name="Wu M."/>
            <person name="Zhang R."/>
            <person name="Zhou B."/>
            <person name="Chen Z."/>
            <person name="Chen L."/>
            <person name="Jin Z."/>
            <person name="Wang R."/>
            <person name="Yin H."/>
            <person name="Cai Z."/>
            <person name="Ren S."/>
            <person name="Lv G."/>
            <person name="Gu W."/>
            <person name="Zhu G."/>
            <person name="Tu Y."/>
            <person name="Jia J."/>
            <person name="Zhang Y."/>
            <person name="Chen J."/>
            <person name="Kang H."/>
            <person name="Chen X."/>
            <person name="Shao C."/>
            <person name="Sun Y."/>
            <person name="Hu Q."/>
            <person name="Zhang X."/>
            <person name="Zhang W."/>
            <person name="Wang L."/>
            <person name="Ding C."/>
            <person name="Sheng H."/>
            <person name="Gu J."/>
            <person name="Chen S."/>
            <person name="Ni L."/>
            <person name="Zhu F."/>
            <person name="Chen W."/>
            <person name="Lan L."/>
            <person name="Lai Y."/>
            <person name="Cheng Z."/>
            <person name="Gu M."/>
            <person name="Jiang J."/>
            <person name="Li J."/>
            <person name="Hong G."/>
            <person name="Xue Y."/>
            <person name="Han B."/>
        </authorList>
    </citation>
    <scope>NUCLEOTIDE SEQUENCE</scope>
</reference>
<name>Q01LW5_ORYSA</name>
<gene>
    <name evidence="3" type="primary">OSIGBa0101A01.6</name>
</gene>
<dbReference type="EMBL" id="CR855074">
    <property type="protein sequence ID" value="CAH66250.1"/>
    <property type="molecule type" value="Genomic_DNA"/>
</dbReference>
<dbReference type="AlphaFoldDB" id="Q01LW5"/>
<feature type="coiled-coil region" evidence="1">
    <location>
        <begin position="413"/>
        <end position="464"/>
    </location>
</feature>
<feature type="region of interest" description="Disordered" evidence="2">
    <location>
        <begin position="96"/>
        <end position="201"/>
    </location>
</feature>
<keyword evidence="1" id="KW-0175">Coiled coil</keyword>
<reference evidence="3" key="2">
    <citation type="submission" date="2004-10" db="EMBL/GenBank/DDBJ databases">
        <title>Chromosome-wide comparison between domesticated rice subspecies indica and japonica.</title>
        <authorList>
            <person name="Han B."/>
        </authorList>
    </citation>
    <scope>NUCLEOTIDE SEQUENCE</scope>
</reference>